<feature type="transmembrane region" description="Helical" evidence="1">
    <location>
        <begin position="27"/>
        <end position="47"/>
    </location>
</feature>
<dbReference type="AlphaFoldDB" id="A0A7D5M682"/>
<keyword evidence="2" id="KW-0418">Kinase</keyword>
<feature type="transmembrane region" description="Helical" evidence="1">
    <location>
        <begin position="119"/>
        <end position="139"/>
    </location>
</feature>
<keyword evidence="2" id="KW-0808">Transferase</keyword>
<gene>
    <name evidence="2" type="ORF">C5F49_03865</name>
</gene>
<keyword evidence="1" id="KW-0812">Transmembrane</keyword>
<dbReference type="KEGG" id="nox:C5F49_03865"/>
<keyword evidence="1" id="KW-1133">Transmembrane helix</keyword>
<evidence type="ECO:0000313" key="2">
    <source>
        <dbReference type="EMBL" id="QLH04549.1"/>
    </source>
</evidence>
<evidence type="ECO:0000256" key="1">
    <source>
        <dbReference type="SAM" id="Phobius"/>
    </source>
</evidence>
<feature type="transmembrane region" description="Helical" evidence="1">
    <location>
        <begin position="245"/>
        <end position="263"/>
    </location>
</feature>
<proteinExistence type="predicted"/>
<feature type="transmembrane region" description="Helical" evidence="1">
    <location>
        <begin position="86"/>
        <end position="107"/>
    </location>
</feature>
<protein>
    <submittedName>
        <fullName evidence="2">Histidine kinase</fullName>
    </submittedName>
</protein>
<dbReference type="RefSeq" id="WP_179363443.1">
    <property type="nucleotide sequence ID" value="NZ_CP026994.1"/>
</dbReference>
<feature type="transmembrane region" description="Helical" evidence="1">
    <location>
        <begin position="151"/>
        <end position="170"/>
    </location>
</feature>
<sequence>MGNGGIDPKETPDVVPEKVESSFNYKAFLGIVILVITFHISINYFISGENADTVVSLFSMFVPLALSIIGFSVVKKYKGTQVFGKAYLALSLGYLSIFFAEVTYAVYDIVYDIEPYPSIADVFFFLLYPLLLTYLFINIKFFSPKLGKKSKLWIIAMPLIVLLGYSILSTTEGEISFLEFDFYYGIVFVYSATLTLAVAVVGASIFRQGAIGKAWLILVIGILLNNLGDLWYYNLELFEGYDLTHPVNMFWYSGYLVVIYALLKHKKTL</sequence>
<dbReference type="GeneID" id="56061068"/>
<reference evidence="2 3" key="1">
    <citation type="submission" date="2018-02" db="EMBL/GenBank/DDBJ databases">
        <title>Complete genome of Nitrosopumilus oxyclinae HCE1.</title>
        <authorList>
            <person name="Qin W."/>
            <person name="Zheng Y."/>
            <person name="Stahl D.A."/>
        </authorList>
    </citation>
    <scope>NUCLEOTIDE SEQUENCE [LARGE SCALE GENOMIC DNA]</scope>
    <source>
        <strain evidence="2 3">HCE1</strain>
    </source>
</reference>
<keyword evidence="3" id="KW-1185">Reference proteome</keyword>
<dbReference type="OrthoDB" id="11507at2157"/>
<keyword evidence="1" id="KW-0472">Membrane</keyword>
<dbReference type="Proteomes" id="UP000509441">
    <property type="component" value="Chromosome"/>
</dbReference>
<accession>A0A7D5M682</accession>
<feature type="transmembrane region" description="Helical" evidence="1">
    <location>
        <begin position="182"/>
        <end position="202"/>
    </location>
</feature>
<evidence type="ECO:0000313" key="3">
    <source>
        <dbReference type="Proteomes" id="UP000509441"/>
    </source>
</evidence>
<organism evidence="2 3">
    <name type="scientific">Nitrosopumilus oxyclinae</name>
    <dbReference type="NCBI Taxonomy" id="1959104"/>
    <lineage>
        <taxon>Archaea</taxon>
        <taxon>Nitrososphaerota</taxon>
        <taxon>Nitrososphaeria</taxon>
        <taxon>Nitrosopumilales</taxon>
        <taxon>Nitrosopumilaceae</taxon>
        <taxon>Nitrosopumilus</taxon>
    </lineage>
</organism>
<name>A0A7D5M682_9ARCH</name>
<feature type="transmembrane region" description="Helical" evidence="1">
    <location>
        <begin position="53"/>
        <end position="74"/>
    </location>
</feature>
<dbReference type="GO" id="GO:0016301">
    <property type="term" value="F:kinase activity"/>
    <property type="evidence" value="ECO:0007669"/>
    <property type="project" value="UniProtKB-KW"/>
</dbReference>
<feature type="transmembrane region" description="Helical" evidence="1">
    <location>
        <begin position="214"/>
        <end position="233"/>
    </location>
</feature>
<dbReference type="EMBL" id="CP026994">
    <property type="protein sequence ID" value="QLH04549.1"/>
    <property type="molecule type" value="Genomic_DNA"/>
</dbReference>